<accession>A0ABS8MS19</accession>
<comment type="caution">
    <text evidence="1">The sequence shown here is derived from an EMBL/GenBank/DDBJ whole genome shotgun (WGS) entry which is preliminary data.</text>
</comment>
<protein>
    <recommendedName>
        <fullName evidence="3">Lipoprotein</fullName>
    </recommendedName>
</protein>
<keyword evidence="2" id="KW-1185">Reference proteome</keyword>
<evidence type="ECO:0008006" key="3">
    <source>
        <dbReference type="Google" id="ProtNLM"/>
    </source>
</evidence>
<name>A0ABS8MS19_9FLAO</name>
<evidence type="ECO:0000313" key="2">
    <source>
        <dbReference type="Proteomes" id="UP001430919"/>
    </source>
</evidence>
<sequence length="177" mass="20653">MKKYFLLLILTIISCNHSKEKRTPKKELEKFFESDKIDHYYLDISEDKIINILCIKNKTKDEKELGGLLASHYPDSISEPDFELKLKKFHFIKKELSEKKKKEVETVFSQKDSLQNEYSSCLPNYRDIFIFKRKNSIIGIAKVCFGCGVTQFLGTKVDTDGFGLPTELDKLEKIIRE</sequence>
<organism evidence="1 2">
    <name type="scientific">Flavobacterium pisciphilum</name>
    <dbReference type="NCBI Taxonomy" id="2893755"/>
    <lineage>
        <taxon>Bacteria</taxon>
        <taxon>Pseudomonadati</taxon>
        <taxon>Bacteroidota</taxon>
        <taxon>Flavobacteriia</taxon>
        <taxon>Flavobacteriales</taxon>
        <taxon>Flavobacteriaceae</taxon>
        <taxon>Flavobacterium</taxon>
    </lineage>
</organism>
<dbReference type="PROSITE" id="PS51257">
    <property type="entry name" value="PROKAR_LIPOPROTEIN"/>
    <property type="match status" value="1"/>
</dbReference>
<reference evidence="1" key="1">
    <citation type="submission" date="2021-11" db="EMBL/GenBank/DDBJ databases">
        <title>Description of novel Flavobacterium species.</title>
        <authorList>
            <person name="Saticioglu I.B."/>
            <person name="Ay H."/>
            <person name="Altun S."/>
            <person name="Duman M."/>
        </authorList>
    </citation>
    <scope>NUCLEOTIDE SEQUENCE</scope>
    <source>
        <strain evidence="1">F-65</strain>
    </source>
</reference>
<dbReference type="Proteomes" id="UP001430919">
    <property type="component" value="Unassembled WGS sequence"/>
</dbReference>
<gene>
    <name evidence="1" type="ORF">LNQ49_08240</name>
</gene>
<proteinExistence type="predicted"/>
<dbReference type="EMBL" id="JAJJMO010000001">
    <property type="protein sequence ID" value="MCC9071566.1"/>
    <property type="molecule type" value="Genomic_DNA"/>
</dbReference>
<evidence type="ECO:0000313" key="1">
    <source>
        <dbReference type="EMBL" id="MCC9071566.1"/>
    </source>
</evidence>
<dbReference type="RefSeq" id="WP_229988174.1">
    <property type="nucleotide sequence ID" value="NZ_JAJJMO010000001.1"/>
</dbReference>